<keyword evidence="5" id="KW-0862">Zinc</keyword>
<evidence type="ECO:0000256" key="6">
    <source>
        <dbReference type="ARBA" id="ARBA00023049"/>
    </source>
</evidence>
<keyword evidence="4" id="KW-0378">Hydrolase</keyword>
<evidence type="ECO:0000256" key="1">
    <source>
        <dbReference type="ARBA" id="ARBA00001947"/>
    </source>
</evidence>
<feature type="domain" description="Peptidase M48" evidence="7">
    <location>
        <begin position="87"/>
        <end position="308"/>
    </location>
</feature>
<evidence type="ECO:0000313" key="9">
    <source>
        <dbReference type="Proteomes" id="UP001500507"/>
    </source>
</evidence>
<keyword evidence="2" id="KW-0645">Protease</keyword>
<keyword evidence="6" id="KW-0482">Metalloprotease</keyword>
<dbReference type="InterPro" id="IPR051156">
    <property type="entry name" value="Mito/Outer_Membr_Metalloprot"/>
</dbReference>
<gene>
    <name evidence="8" type="ORF">GCM10009117_21400</name>
</gene>
<comment type="caution">
    <text evidence="8">The sequence shown here is derived from an EMBL/GenBank/DDBJ whole genome shotgun (WGS) entry which is preliminary data.</text>
</comment>
<sequence length="442" mass="51788">MRNNILFILFPLLFFYGIKISAQNQYHPNDFDLFEDKLETLHESYLSNIQGKNAKKIKKKYKELYAGFVESVEDSAFYFNATIDFSLDNVINEIAKNNAEINAKDLTFLVKNSTIPNAACYGNGLFHLNLALFNYIESEDELAFIVAHEIAHYQLEHNKKKLTNYVNTLHSKSTKERLKNIRRKKYGVTRGVMSMMDDIGVEFINRTIQSEKEADSLGFLLLSKTKYNQSAALSALERLEIEDDVLFDHDPQLKKRFNFRKLPFKDKWLAEEKSSLFDLEDEVDDFSLRKDTLKTHPEIKERLEFLKKTFNVKSNNSDLLAQRTLADVREITLHHTIDFTIDFKFLDLSIYLLSKYRSENLISEAYFKDKLILVFETIYHARLNHELGKYVPQKNDMSDELMLNQIRLFIHNLEITEIKTIATLLCQQYNRDNGENTKCLEN</sequence>
<dbReference type="InterPro" id="IPR001915">
    <property type="entry name" value="Peptidase_M48"/>
</dbReference>
<evidence type="ECO:0000259" key="7">
    <source>
        <dbReference type="Pfam" id="PF01435"/>
    </source>
</evidence>
<comment type="cofactor">
    <cofactor evidence="1">
        <name>Zn(2+)</name>
        <dbReference type="ChEBI" id="CHEBI:29105"/>
    </cofactor>
</comment>
<protein>
    <submittedName>
        <fullName evidence="8">M48 family metallopeptidase</fullName>
    </submittedName>
</protein>
<dbReference type="Pfam" id="PF01435">
    <property type="entry name" value="Peptidase_M48"/>
    <property type="match status" value="1"/>
</dbReference>
<dbReference type="RefSeq" id="WP_343767374.1">
    <property type="nucleotide sequence ID" value="NZ_BAAAFG010000016.1"/>
</dbReference>
<reference evidence="9" key="1">
    <citation type="journal article" date="2019" name="Int. J. Syst. Evol. Microbiol.">
        <title>The Global Catalogue of Microorganisms (GCM) 10K type strain sequencing project: providing services to taxonomists for standard genome sequencing and annotation.</title>
        <authorList>
            <consortium name="The Broad Institute Genomics Platform"/>
            <consortium name="The Broad Institute Genome Sequencing Center for Infectious Disease"/>
            <person name="Wu L."/>
            <person name="Ma J."/>
        </authorList>
    </citation>
    <scope>NUCLEOTIDE SEQUENCE [LARGE SCALE GENOMIC DNA]</scope>
    <source>
        <strain evidence="9">JCM 16082</strain>
    </source>
</reference>
<dbReference type="Proteomes" id="UP001500507">
    <property type="component" value="Unassembled WGS sequence"/>
</dbReference>
<dbReference type="EMBL" id="BAAAFG010000016">
    <property type="protein sequence ID" value="GAA0872993.1"/>
    <property type="molecule type" value="Genomic_DNA"/>
</dbReference>
<dbReference type="PANTHER" id="PTHR22726:SF1">
    <property type="entry name" value="METALLOENDOPEPTIDASE OMA1, MITOCHONDRIAL"/>
    <property type="match status" value="1"/>
</dbReference>
<evidence type="ECO:0000256" key="3">
    <source>
        <dbReference type="ARBA" id="ARBA00022723"/>
    </source>
</evidence>
<evidence type="ECO:0000256" key="4">
    <source>
        <dbReference type="ARBA" id="ARBA00022801"/>
    </source>
</evidence>
<dbReference type="PANTHER" id="PTHR22726">
    <property type="entry name" value="METALLOENDOPEPTIDASE OMA1"/>
    <property type="match status" value="1"/>
</dbReference>
<accession>A0ABP3XXH0</accession>
<keyword evidence="3" id="KW-0479">Metal-binding</keyword>
<evidence type="ECO:0000256" key="2">
    <source>
        <dbReference type="ARBA" id="ARBA00022670"/>
    </source>
</evidence>
<organism evidence="8 9">
    <name type="scientific">Gangjinia marincola</name>
    <dbReference type="NCBI Taxonomy" id="578463"/>
    <lineage>
        <taxon>Bacteria</taxon>
        <taxon>Pseudomonadati</taxon>
        <taxon>Bacteroidota</taxon>
        <taxon>Flavobacteriia</taxon>
        <taxon>Flavobacteriales</taxon>
        <taxon>Flavobacteriaceae</taxon>
        <taxon>Gangjinia</taxon>
    </lineage>
</organism>
<evidence type="ECO:0000313" key="8">
    <source>
        <dbReference type="EMBL" id="GAA0872993.1"/>
    </source>
</evidence>
<dbReference type="Gene3D" id="3.30.2010.10">
    <property type="entry name" value="Metalloproteases ('zincins'), catalytic domain"/>
    <property type="match status" value="1"/>
</dbReference>
<evidence type="ECO:0000256" key="5">
    <source>
        <dbReference type="ARBA" id="ARBA00022833"/>
    </source>
</evidence>
<proteinExistence type="predicted"/>
<keyword evidence="9" id="KW-1185">Reference proteome</keyword>
<name>A0ABP3XXH0_9FLAO</name>